<reference evidence="2" key="1">
    <citation type="submission" date="2018-04" db="EMBL/GenBank/DDBJ databases">
        <title>Whole genome sequencing of Hypsizygus marmoreus.</title>
        <authorList>
            <person name="Choi I.-G."/>
            <person name="Min B."/>
            <person name="Kim J.-G."/>
            <person name="Kim S."/>
            <person name="Oh Y.-L."/>
            <person name="Kong W.-S."/>
            <person name="Park H."/>
            <person name="Jeong J."/>
            <person name="Song E.-S."/>
        </authorList>
    </citation>
    <scope>NUCLEOTIDE SEQUENCE [LARGE SCALE GENOMIC DNA]</scope>
    <source>
        <strain evidence="2">51987-8</strain>
    </source>
</reference>
<dbReference type="Proteomes" id="UP000076154">
    <property type="component" value="Unassembled WGS sequence"/>
</dbReference>
<evidence type="ECO:0000313" key="3">
    <source>
        <dbReference type="Proteomes" id="UP000076154"/>
    </source>
</evidence>
<evidence type="ECO:0000313" key="2">
    <source>
        <dbReference type="EMBL" id="RDB16112.1"/>
    </source>
</evidence>
<gene>
    <name evidence="2" type="ORF">Hypma_003380</name>
</gene>
<name>A0A369J3Z3_HYPMA</name>
<protein>
    <submittedName>
        <fullName evidence="2">Uncharacterized protein</fullName>
    </submittedName>
</protein>
<comment type="caution">
    <text evidence="2">The sequence shown here is derived from an EMBL/GenBank/DDBJ whole genome shotgun (WGS) entry which is preliminary data.</text>
</comment>
<feature type="region of interest" description="Disordered" evidence="1">
    <location>
        <begin position="17"/>
        <end position="75"/>
    </location>
</feature>
<evidence type="ECO:0000256" key="1">
    <source>
        <dbReference type="SAM" id="MobiDB-lite"/>
    </source>
</evidence>
<dbReference type="InParanoid" id="A0A369J3Z3"/>
<sequence length="151" mass="16776">MFLIFNLYGQGRGLISSDSRNQSEQGPALLDKHTGLSAPISPREYPTGDPRLNQTTSQQQSPATTHREAAAPSACLRQRKSAGILNGGLVHRLPGGGGVLDDVLLRGEERKGRQLVFMRGWRREVIENKKGTRKWKVGHPRNKRERRTISG</sequence>
<accession>A0A369J3Z3</accession>
<dbReference type="AlphaFoldDB" id="A0A369J3Z3"/>
<feature type="compositionally biased region" description="Low complexity" evidence="1">
    <location>
        <begin position="54"/>
        <end position="64"/>
    </location>
</feature>
<keyword evidence="3" id="KW-1185">Reference proteome</keyword>
<organism evidence="2 3">
    <name type="scientific">Hypsizygus marmoreus</name>
    <name type="common">White beech mushroom</name>
    <name type="synonym">Agaricus marmoreus</name>
    <dbReference type="NCBI Taxonomy" id="39966"/>
    <lineage>
        <taxon>Eukaryota</taxon>
        <taxon>Fungi</taxon>
        <taxon>Dikarya</taxon>
        <taxon>Basidiomycota</taxon>
        <taxon>Agaricomycotina</taxon>
        <taxon>Agaricomycetes</taxon>
        <taxon>Agaricomycetidae</taxon>
        <taxon>Agaricales</taxon>
        <taxon>Tricholomatineae</taxon>
        <taxon>Lyophyllaceae</taxon>
        <taxon>Hypsizygus</taxon>
    </lineage>
</organism>
<dbReference type="EMBL" id="LUEZ02000133">
    <property type="protein sequence ID" value="RDB16112.1"/>
    <property type="molecule type" value="Genomic_DNA"/>
</dbReference>
<proteinExistence type="predicted"/>